<dbReference type="STRING" id="1423796.FC24_GL000181"/>
<proteinExistence type="predicted"/>
<dbReference type="EMBL" id="AYYI01000087">
    <property type="protein sequence ID" value="KRM94618.1"/>
    <property type="molecule type" value="Genomic_DNA"/>
</dbReference>
<reference evidence="1 2" key="1">
    <citation type="journal article" date="2015" name="Genome Announc.">
        <title>Expanding the biotechnology potential of lactobacilli through comparative genomics of 213 strains and associated genera.</title>
        <authorList>
            <person name="Sun Z."/>
            <person name="Harris H.M."/>
            <person name="McCann A."/>
            <person name="Guo C."/>
            <person name="Argimon S."/>
            <person name="Zhang W."/>
            <person name="Yang X."/>
            <person name="Jeffery I.B."/>
            <person name="Cooney J.C."/>
            <person name="Kagawa T.F."/>
            <person name="Liu W."/>
            <person name="Song Y."/>
            <person name="Salvetti E."/>
            <person name="Wrobel A."/>
            <person name="Rasinkangas P."/>
            <person name="Parkhill J."/>
            <person name="Rea M.C."/>
            <person name="O'Sullivan O."/>
            <person name="Ritari J."/>
            <person name="Douillard F.P."/>
            <person name="Paul Ross R."/>
            <person name="Yang R."/>
            <person name="Briner A.E."/>
            <person name="Felis G.E."/>
            <person name="de Vos W.M."/>
            <person name="Barrangou R."/>
            <person name="Klaenhammer T.R."/>
            <person name="Caufield P.W."/>
            <person name="Cui Y."/>
            <person name="Zhang H."/>
            <person name="O'Toole P.W."/>
        </authorList>
    </citation>
    <scope>NUCLEOTIDE SEQUENCE [LARGE SCALE GENOMIC DNA]</scope>
    <source>
        <strain evidence="1 2">DSM 20253</strain>
    </source>
</reference>
<evidence type="ECO:0000313" key="2">
    <source>
        <dbReference type="Proteomes" id="UP000051638"/>
    </source>
</evidence>
<accession>A0A0R2CTD1</accession>
<name>A0A0R2CTD1_9LACO</name>
<sequence>MIFDFSGLPASGKSYFTEKLCLVCVKNHQKTYLDFIKWDRTTFWGRTWHTLMYRLLRLTPNYRKNKCKLKPLIKTRAIYNSAHNLRFFTDRITFLQFNYQLASLFKINLLVNEGISQILVVLAVEFNLDKTEFIMITRFFLTQDFIQLVFYNYSVDETMLSFVNRKRHATKIDELNGNGLRLFLISFDKYLHILSDSLNSIRLERTDSFECNYHRLMK</sequence>
<dbReference type="PATRIC" id="fig|1423796.3.peg.190"/>
<evidence type="ECO:0000313" key="1">
    <source>
        <dbReference type="EMBL" id="KRM94618.1"/>
    </source>
</evidence>
<dbReference type="AlphaFoldDB" id="A0A0R2CTD1"/>
<organism evidence="1 2">
    <name type="scientific">Loigolactobacillus rennini DSM 20253</name>
    <dbReference type="NCBI Taxonomy" id="1423796"/>
    <lineage>
        <taxon>Bacteria</taxon>
        <taxon>Bacillati</taxon>
        <taxon>Bacillota</taxon>
        <taxon>Bacilli</taxon>
        <taxon>Lactobacillales</taxon>
        <taxon>Lactobacillaceae</taxon>
        <taxon>Loigolactobacillus</taxon>
    </lineage>
</organism>
<dbReference type="OrthoDB" id="9795816at2"/>
<keyword evidence="2" id="KW-1185">Reference proteome</keyword>
<dbReference type="RefSeq" id="WP_057874632.1">
    <property type="nucleotide sequence ID" value="NZ_AYYI01000087.1"/>
</dbReference>
<gene>
    <name evidence="1" type="ORF">FC24_GL000181</name>
</gene>
<comment type="caution">
    <text evidence="1">The sequence shown here is derived from an EMBL/GenBank/DDBJ whole genome shotgun (WGS) entry which is preliminary data.</text>
</comment>
<dbReference type="Proteomes" id="UP000051638">
    <property type="component" value="Unassembled WGS sequence"/>
</dbReference>
<protein>
    <submittedName>
        <fullName evidence="1">Uncharacterized protein</fullName>
    </submittedName>
</protein>